<protein>
    <recommendedName>
        <fullName evidence="1">ABM domain-containing protein</fullName>
    </recommendedName>
</protein>
<dbReference type="PANTHER" id="PTHR33336:SF3">
    <property type="entry name" value="ABM DOMAIN-CONTAINING PROTEIN"/>
    <property type="match status" value="1"/>
</dbReference>
<sequence length="119" mass="13913">MANSGPSLSVHVKITIDPSDTEAFLKALQPTYEAVTAEPLNTFFEVYQDARTPGVFKLVENWDASVEYMRTVQEKKEYYKEYFEITKPMYKKPLELEIYTRMPGNEWVSVKKDAYPDRE</sequence>
<dbReference type="OrthoDB" id="4126315at2759"/>
<accession>A0A5N5D370</accession>
<dbReference type="PANTHER" id="PTHR33336">
    <property type="entry name" value="QUINOL MONOOXYGENASE YGIN-RELATED"/>
    <property type="match status" value="1"/>
</dbReference>
<feature type="domain" description="ABM" evidence="1">
    <location>
        <begin position="8"/>
        <end position="98"/>
    </location>
</feature>
<dbReference type="Gene3D" id="3.30.70.100">
    <property type="match status" value="1"/>
</dbReference>
<dbReference type="InterPro" id="IPR050744">
    <property type="entry name" value="AI-2_Isomerase_LsrG"/>
</dbReference>
<dbReference type="GO" id="GO:0003824">
    <property type="term" value="F:catalytic activity"/>
    <property type="evidence" value="ECO:0007669"/>
    <property type="project" value="TreeGrafter"/>
</dbReference>
<dbReference type="EMBL" id="VCHE01000085">
    <property type="protein sequence ID" value="KAB2572115.1"/>
    <property type="molecule type" value="Genomic_DNA"/>
</dbReference>
<dbReference type="PROSITE" id="PS51725">
    <property type="entry name" value="ABM"/>
    <property type="match status" value="1"/>
</dbReference>
<dbReference type="Pfam" id="PF03992">
    <property type="entry name" value="ABM"/>
    <property type="match status" value="1"/>
</dbReference>
<evidence type="ECO:0000313" key="2">
    <source>
        <dbReference type="EMBL" id="KAB2572115.1"/>
    </source>
</evidence>
<proteinExistence type="predicted"/>
<dbReference type="SUPFAM" id="SSF54909">
    <property type="entry name" value="Dimeric alpha+beta barrel"/>
    <property type="match status" value="1"/>
</dbReference>
<evidence type="ECO:0000259" key="1">
    <source>
        <dbReference type="PROSITE" id="PS51725"/>
    </source>
</evidence>
<reference evidence="2 3" key="1">
    <citation type="journal article" date="2019" name="Sci. Rep.">
        <title>A multi-omics analysis of the grapevine pathogen Lasiodiplodia theobromae reveals that temperature affects the expression of virulence- and pathogenicity-related genes.</title>
        <authorList>
            <person name="Felix C."/>
            <person name="Meneses R."/>
            <person name="Goncalves M.F.M."/>
            <person name="Tilleman L."/>
            <person name="Duarte A.S."/>
            <person name="Jorrin-Novo J.V."/>
            <person name="Van de Peer Y."/>
            <person name="Deforce D."/>
            <person name="Van Nieuwerburgh F."/>
            <person name="Esteves A.C."/>
            <person name="Alves A."/>
        </authorList>
    </citation>
    <scope>NUCLEOTIDE SEQUENCE [LARGE SCALE GENOMIC DNA]</scope>
    <source>
        <strain evidence="2 3">LA-SOL3</strain>
    </source>
</reference>
<dbReference type="Proteomes" id="UP000325902">
    <property type="component" value="Unassembled WGS sequence"/>
</dbReference>
<comment type="caution">
    <text evidence="2">The sequence shown here is derived from an EMBL/GenBank/DDBJ whole genome shotgun (WGS) entry which is preliminary data.</text>
</comment>
<name>A0A5N5D370_9PEZI</name>
<dbReference type="AlphaFoldDB" id="A0A5N5D370"/>
<dbReference type="InterPro" id="IPR011008">
    <property type="entry name" value="Dimeric_a/b-barrel"/>
</dbReference>
<dbReference type="InterPro" id="IPR007138">
    <property type="entry name" value="ABM_dom"/>
</dbReference>
<evidence type="ECO:0000313" key="3">
    <source>
        <dbReference type="Proteomes" id="UP000325902"/>
    </source>
</evidence>
<keyword evidence="3" id="KW-1185">Reference proteome</keyword>
<organism evidence="2 3">
    <name type="scientific">Lasiodiplodia theobromae</name>
    <dbReference type="NCBI Taxonomy" id="45133"/>
    <lineage>
        <taxon>Eukaryota</taxon>
        <taxon>Fungi</taxon>
        <taxon>Dikarya</taxon>
        <taxon>Ascomycota</taxon>
        <taxon>Pezizomycotina</taxon>
        <taxon>Dothideomycetes</taxon>
        <taxon>Dothideomycetes incertae sedis</taxon>
        <taxon>Botryosphaeriales</taxon>
        <taxon>Botryosphaeriaceae</taxon>
        <taxon>Lasiodiplodia</taxon>
    </lineage>
</organism>
<gene>
    <name evidence="2" type="ORF">DBV05_g9248</name>
</gene>